<dbReference type="Proteomes" id="UP000029614">
    <property type="component" value="Unassembled WGS sequence"/>
</dbReference>
<gene>
    <name evidence="2" type="ORF">HMPREF9302_09840</name>
</gene>
<dbReference type="EMBL" id="JRNU01000075">
    <property type="protein sequence ID" value="KGF50705.1"/>
    <property type="molecule type" value="Genomic_DNA"/>
</dbReference>
<dbReference type="OrthoDB" id="769412at2"/>
<dbReference type="InterPro" id="IPR009061">
    <property type="entry name" value="DNA-bd_dom_put_sf"/>
</dbReference>
<accession>A0A096AVA4</accession>
<proteinExistence type="predicted"/>
<dbReference type="Pfam" id="PF12728">
    <property type="entry name" value="HTH_17"/>
    <property type="match status" value="1"/>
</dbReference>
<sequence>MGYFIITDKQWAMLRDEILALAQTCHKAFGESSKHTEWLHNGDVCQLLGISKRTLQHYRDTGVLPFTQIGHKCYYKREDVERLLQSKSEKSKTDKSKNNK</sequence>
<dbReference type="PANTHER" id="PTHR34585">
    <property type="match status" value="1"/>
</dbReference>
<feature type="domain" description="Helix-turn-helix" evidence="1">
    <location>
        <begin position="42"/>
        <end position="87"/>
    </location>
</feature>
<evidence type="ECO:0000313" key="2">
    <source>
        <dbReference type="EMBL" id="KGF50705.1"/>
    </source>
</evidence>
<dbReference type="SUPFAM" id="SSF46955">
    <property type="entry name" value="Putative DNA-binding domain"/>
    <property type="match status" value="1"/>
</dbReference>
<comment type="caution">
    <text evidence="2">The sequence shown here is derived from an EMBL/GenBank/DDBJ whole genome shotgun (WGS) entry which is preliminary data.</text>
</comment>
<dbReference type="AlphaFoldDB" id="A0A096AVA4"/>
<evidence type="ECO:0000259" key="1">
    <source>
        <dbReference type="Pfam" id="PF12728"/>
    </source>
</evidence>
<dbReference type="Gene3D" id="1.10.1660.10">
    <property type="match status" value="1"/>
</dbReference>
<dbReference type="InterPro" id="IPR041657">
    <property type="entry name" value="HTH_17"/>
</dbReference>
<reference evidence="2 3" key="1">
    <citation type="submission" date="2014-07" db="EMBL/GenBank/DDBJ databases">
        <authorList>
            <person name="McCorrison J."/>
            <person name="Sanka R."/>
            <person name="Torralba M."/>
            <person name="Gillis M."/>
            <person name="Haft D.H."/>
            <person name="Methe B."/>
            <person name="Sutton G."/>
            <person name="Nelson K.E."/>
        </authorList>
    </citation>
    <scope>NUCLEOTIDE SEQUENCE [LARGE SCALE GENOMIC DNA]</scope>
    <source>
        <strain evidence="2 3">DNF00058</strain>
    </source>
</reference>
<dbReference type="RefSeq" id="WP_036856888.1">
    <property type="nucleotide sequence ID" value="NZ_JRNU01000075.1"/>
</dbReference>
<name>A0A096AVA4_9BACT</name>
<protein>
    <submittedName>
        <fullName evidence="2">Multidrug DMT transporter permease</fullName>
    </submittedName>
</protein>
<keyword evidence="3" id="KW-1185">Reference proteome</keyword>
<evidence type="ECO:0000313" key="3">
    <source>
        <dbReference type="Proteomes" id="UP000029614"/>
    </source>
</evidence>
<organism evidence="2 3">
    <name type="scientific">Prevotella amnii DNF00058</name>
    <dbReference type="NCBI Taxonomy" id="1401066"/>
    <lineage>
        <taxon>Bacteria</taxon>
        <taxon>Pseudomonadati</taxon>
        <taxon>Bacteroidota</taxon>
        <taxon>Bacteroidia</taxon>
        <taxon>Bacteroidales</taxon>
        <taxon>Prevotellaceae</taxon>
        <taxon>Prevotella</taxon>
    </lineage>
</organism>
<dbReference type="PANTHER" id="PTHR34585:SF22">
    <property type="entry name" value="HELIX-TURN-HELIX DOMAIN-CONTAINING PROTEIN"/>
    <property type="match status" value="1"/>
</dbReference>